<evidence type="ECO:0000313" key="2">
    <source>
        <dbReference type="EMBL" id="CRK37094.1"/>
    </source>
</evidence>
<name>A0A0G4MS94_VERLO</name>
<evidence type="ECO:0000313" key="3">
    <source>
        <dbReference type="Proteomes" id="UP000044602"/>
    </source>
</evidence>
<proteinExistence type="predicted"/>
<feature type="compositionally biased region" description="Basic residues" evidence="1">
    <location>
        <begin position="1"/>
        <end position="10"/>
    </location>
</feature>
<feature type="region of interest" description="Disordered" evidence="1">
    <location>
        <begin position="1"/>
        <end position="45"/>
    </location>
</feature>
<organism evidence="2 3">
    <name type="scientific">Verticillium longisporum</name>
    <name type="common">Verticillium dahliae var. longisporum</name>
    <dbReference type="NCBI Taxonomy" id="100787"/>
    <lineage>
        <taxon>Eukaryota</taxon>
        <taxon>Fungi</taxon>
        <taxon>Dikarya</taxon>
        <taxon>Ascomycota</taxon>
        <taxon>Pezizomycotina</taxon>
        <taxon>Sordariomycetes</taxon>
        <taxon>Hypocreomycetidae</taxon>
        <taxon>Glomerellales</taxon>
        <taxon>Plectosphaerellaceae</taxon>
        <taxon>Verticillium</taxon>
    </lineage>
</organism>
<gene>
    <name evidence="2" type="ORF">BN1708_020214</name>
</gene>
<evidence type="ECO:0000256" key="1">
    <source>
        <dbReference type="SAM" id="MobiDB-lite"/>
    </source>
</evidence>
<feature type="compositionally biased region" description="Basic and acidic residues" evidence="1">
    <location>
        <begin position="79"/>
        <end position="92"/>
    </location>
</feature>
<accession>A0A0G4MS94</accession>
<feature type="region of interest" description="Disordered" evidence="1">
    <location>
        <begin position="58"/>
        <end position="92"/>
    </location>
</feature>
<dbReference type="EMBL" id="CVQH01024578">
    <property type="protein sequence ID" value="CRK37094.1"/>
    <property type="molecule type" value="Genomic_DNA"/>
</dbReference>
<feature type="compositionally biased region" description="Basic residues" evidence="1">
    <location>
        <begin position="30"/>
        <end position="39"/>
    </location>
</feature>
<protein>
    <submittedName>
        <fullName evidence="2">Uncharacterized protein</fullName>
    </submittedName>
</protein>
<reference evidence="2 3" key="1">
    <citation type="submission" date="2015-05" db="EMBL/GenBank/DDBJ databases">
        <authorList>
            <person name="Wang D.B."/>
            <person name="Wang M."/>
        </authorList>
    </citation>
    <scope>NUCLEOTIDE SEQUENCE [LARGE SCALE GENOMIC DNA]</scope>
    <source>
        <strain evidence="2">VL1</strain>
    </source>
</reference>
<feature type="compositionally biased region" description="Basic and acidic residues" evidence="1">
    <location>
        <begin position="58"/>
        <end position="67"/>
    </location>
</feature>
<feature type="non-terminal residue" evidence="2">
    <location>
        <position position="1"/>
    </location>
</feature>
<keyword evidence="3" id="KW-1185">Reference proteome</keyword>
<dbReference type="Proteomes" id="UP000044602">
    <property type="component" value="Unassembled WGS sequence"/>
</dbReference>
<feature type="non-terminal residue" evidence="2">
    <location>
        <position position="92"/>
    </location>
</feature>
<dbReference type="AlphaFoldDB" id="A0A0G4MS94"/>
<sequence length="92" mass="10753">ERKGVRRGRRQQQCPQSRTSAGKPGPLLYRRTKSRRHPHPQVLADGVLRYSWPRRGEENCDRQRSKEGVSQAIAPNAPRQERSRTRRRGLQD</sequence>